<evidence type="ECO:0000313" key="1">
    <source>
        <dbReference type="EMBL" id="KAI0091362.1"/>
    </source>
</evidence>
<organism evidence="1 2">
    <name type="scientific">Irpex rosettiformis</name>
    <dbReference type="NCBI Taxonomy" id="378272"/>
    <lineage>
        <taxon>Eukaryota</taxon>
        <taxon>Fungi</taxon>
        <taxon>Dikarya</taxon>
        <taxon>Basidiomycota</taxon>
        <taxon>Agaricomycotina</taxon>
        <taxon>Agaricomycetes</taxon>
        <taxon>Polyporales</taxon>
        <taxon>Irpicaceae</taxon>
        <taxon>Irpex</taxon>
    </lineage>
</organism>
<dbReference type="EMBL" id="MU274906">
    <property type="protein sequence ID" value="KAI0091362.1"/>
    <property type="molecule type" value="Genomic_DNA"/>
</dbReference>
<comment type="caution">
    <text evidence="1">The sequence shown here is derived from an EMBL/GenBank/DDBJ whole genome shotgun (WGS) entry which is preliminary data.</text>
</comment>
<name>A0ACB8UAP7_9APHY</name>
<accession>A0ACB8UAP7</accession>
<protein>
    <submittedName>
        <fullName evidence="1">Uncharacterized protein</fullName>
    </submittedName>
</protein>
<proteinExistence type="predicted"/>
<evidence type="ECO:0000313" key="2">
    <source>
        <dbReference type="Proteomes" id="UP001055072"/>
    </source>
</evidence>
<keyword evidence="2" id="KW-1185">Reference proteome</keyword>
<reference evidence="1" key="1">
    <citation type="journal article" date="2021" name="Environ. Microbiol.">
        <title>Gene family expansions and transcriptome signatures uncover fungal adaptations to wood decay.</title>
        <authorList>
            <person name="Hage H."/>
            <person name="Miyauchi S."/>
            <person name="Viragh M."/>
            <person name="Drula E."/>
            <person name="Min B."/>
            <person name="Chaduli D."/>
            <person name="Navarro D."/>
            <person name="Favel A."/>
            <person name="Norest M."/>
            <person name="Lesage-Meessen L."/>
            <person name="Balint B."/>
            <person name="Merenyi Z."/>
            <person name="de Eugenio L."/>
            <person name="Morin E."/>
            <person name="Martinez A.T."/>
            <person name="Baldrian P."/>
            <person name="Stursova M."/>
            <person name="Martinez M.J."/>
            <person name="Novotny C."/>
            <person name="Magnuson J.K."/>
            <person name="Spatafora J.W."/>
            <person name="Maurice S."/>
            <person name="Pangilinan J."/>
            <person name="Andreopoulos W."/>
            <person name="LaButti K."/>
            <person name="Hundley H."/>
            <person name="Na H."/>
            <person name="Kuo A."/>
            <person name="Barry K."/>
            <person name="Lipzen A."/>
            <person name="Henrissat B."/>
            <person name="Riley R."/>
            <person name="Ahrendt S."/>
            <person name="Nagy L.G."/>
            <person name="Grigoriev I.V."/>
            <person name="Martin F."/>
            <person name="Rosso M.N."/>
        </authorList>
    </citation>
    <scope>NUCLEOTIDE SEQUENCE</scope>
    <source>
        <strain evidence="1">CBS 384.51</strain>
    </source>
</reference>
<sequence>MPGLTLAPISVPLCDSASRKRTMPFANTHSARSSRSLTRTNSYISLSDAQTDSYTLKVGSSSSHRHDSHSAPYPRPPKPHKERRKSISRTCTEPLTIHIKPRATKPPPKPSPVPMPGLRASSPLSPTRSILPPRAHFPRSKAEPDLYRVAIIGRMRRSPEGQKILHMGPRLAMSIYTATQELEKIVASQRDYEGDVNMTGEDGQVLSTSWVVVPQEDWEMVES</sequence>
<dbReference type="Proteomes" id="UP001055072">
    <property type="component" value="Unassembled WGS sequence"/>
</dbReference>
<gene>
    <name evidence="1" type="ORF">BDY19DRAFT_700574</name>
</gene>